<protein>
    <submittedName>
        <fullName evidence="2">Uncharacterized protein</fullName>
    </submittedName>
</protein>
<keyword evidence="3" id="KW-1185">Reference proteome</keyword>
<proteinExistence type="predicted"/>
<keyword evidence="1" id="KW-0732">Signal</keyword>
<feature type="chain" id="PRO_5045399246" evidence="1">
    <location>
        <begin position="21"/>
        <end position="140"/>
    </location>
</feature>
<evidence type="ECO:0000256" key="1">
    <source>
        <dbReference type="SAM" id="SignalP"/>
    </source>
</evidence>
<feature type="signal peptide" evidence="1">
    <location>
        <begin position="1"/>
        <end position="20"/>
    </location>
</feature>
<dbReference type="RefSeq" id="XP_070886058.1">
    <property type="nucleotide sequence ID" value="XM_071024347.1"/>
</dbReference>
<reference evidence="2 3" key="1">
    <citation type="submission" date="2024-07" db="EMBL/GenBank/DDBJ databases">
        <title>Section-level genome sequencing and comparative genomics of Aspergillus sections Usti and Cavernicolus.</title>
        <authorList>
            <consortium name="Lawrence Berkeley National Laboratory"/>
            <person name="Nybo J.L."/>
            <person name="Vesth T.C."/>
            <person name="Theobald S."/>
            <person name="Frisvad J.C."/>
            <person name="Larsen T.O."/>
            <person name="Kjaerboelling I."/>
            <person name="Rothschild-Mancinelli K."/>
            <person name="Lyhne E.K."/>
            <person name="Kogle M.E."/>
            <person name="Barry K."/>
            <person name="Clum A."/>
            <person name="Na H."/>
            <person name="Ledsgaard L."/>
            <person name="Lin J."/>
            <person name="Lipzen A."/>
            <person name="Kuo A."/>
            <person name="Riley R."/>
            <person name="Mondo S."/>
            <person name="Labutti K."/>
            <person name="Haridas S."/>
            <person name="Pangalinan J."/>
            <person name="Salamov A.A."/>
            <person name="Simmons B.A."/>
            <person name="Magnuson J.K."/>
            <person name="Chen J."/>
            <person name="Drula E."/>
            <person name="Henrissat B."/>
            <person name="Wiebenga A."/>
            <person name="Lubbers R.J."/>
            <person name="Gomes A.C."/>
            <person name="Macurrencykelacurrency M.R."/>
            <person name="Stajich J."/>
            <person name="Grigoriev I.V."/>
            <person name="Mortensen U.H."/>
            <person name="De Vries R.P."/>
            <person name="Baker S.E."/>
            <person name="Andersen M.R."/>
        </authorList>
    </citation>
    <scope>NUCLEOTIDE SEQUENCE [LARGE SCALE GENOMIC DNA]</scope>
    <source>
        <strain evidence="2 3">CBS 449.75</strain>
    </source>
</reference>
<dbReference type="EMBL" id="JBFXLQ010000021">
    <property type="protein sequence ID" value="KAL2867079.1"/>
    <property type="molecule type" value="Genomic_DNA"/>
</dbReference>
<organism evidence="2 3">
    <name type="scientific">Aspergillus lucknowensis</name>
    <dbReference type="NCBI Taxonomy" id="176173"/>
    <lineage>
        <taxon>Eukaryota</taxon>
        <taxon>Fungi</taxon>
        <taxon>Dikarya</taxon>
        <taxon>Ascomycota</taxon>
        <taxon>Pezizomycotina</taxon>
        <taxon>Eurotiomycetes</taxon>
        <taxon>Eurotiomycetidae</taxon>
        <taxon>Eurotiales</taxon>
        <taxon>Aspergillaceae</taxon>
        <taxon>Aspergillus</taxon>
        <taxon>Aspergillus subgen. Nidulantes</taxon>
    </lineage>
</organism>
<dbReference type="Proteomes" id="UP001610432">
    <property type="component" value="Unassembled WGS sequence"/>
</dbReference>
<accession>A0ABR4LRE0</accession>
<evidence type="ECO:0000313" key="3">
    <source>
        <dbReference type="Proteomes" id="UP001610432"/>
    </source>
</evidence>
<evidence type="ECO:0000313" key="2">
    <source>
        <dbReference type="EMBL" id="KAL2867079.1"/>
    </source>
</evidence>
<gene>
    <name evidence="2" type="ORF">BJX67DRAFT_113486</name>
</gene>
<comment type="caution">
    <text evidence="2">The sequence shown here is derived from an EMBL/GenBank/DDBJ whole genome shotgun (WGS) entry which is preliminary data.</text>
</comment>
<dbReference type="GeneID" id="98139419"/>
<name>A0ABR4LRE0_9EURO</name>
<sequence length="140" mass="15329">MGCQTMSVFLFSSLLRQAGSSDDVRSTTTAGRQVFRATAKQQTSGRRPTPSSLWWPFGLMFSSRDCQRQRPCASLLVNLEMCRDTDSPGGQKSAGGVPCSADGGILPEWSKKQLSRLENNIHATAWSPLQDDLSHRLNPA</sequence>